<dbReference type="GO" id="GO:0030915">
    <property type="term" value="C:Smc5-Smc6 complex"/>
    <property type="evidence" value="ECO:0007669"/>
    <property type="project" value="TreeGrafter"/>
</dbReference>
<evidence type="ECO:0000256" key="9">
    <source>
        <dbReference type="ARBA" id="ARBA00023172"/>
    </source>
</evidence>
<dbReference type="GO" id="GO:0005634">
    <property type="term" value="C:nucleus"/>
    <property type="evidence" value="ECO:0007669"/>
    <property type="project" value="UniProtKB-SubCell"/>
</dbReference>
<dbReference type="AlphaFoldDB" id="A0AAN6S1D5"/>
<evidence type="ECO:0000256" key="2">
    <source>
        <dbReference type="ARBA" id="ARBA00004286"/>
    </source>
</evidence>
<keyword evidence="6" id="KW-0227">DNA damage</keyword>
<feature type="region of interest" description="Disordered" evidence="13">
    <location>
        <begin position="1"/>
        <end position="128"/>
    </location>
</feature>
<dbReference type="GO" id="GO:0035861">
    <property type="term" value="C:site of double-strand break"/>
    <property type="evidence" value="ECO:0007669"/>
    <property type="project" value="TreeGrafter"/>
</dbReference>
<feature type="compositionally biased region" description="Low complexity" evidence="13">
    <location>
        <begin position="1"/>
        <end position="12"/>
    </location>
</feature>
<dbReference type="GO" id="GO:0005524">
    <property type="term" value="F:ATP binding"/>
    <property type="evidence" value="ECO:0007669"/>
    <property type="project" value="UniProtKB-KW"/>
</dbReference>
<feature type="compositionally biased region" description="Polar residues" evidence="13">
    <location>
        <begin position="74"/>
        <end position="96"/>
    </location>
</feature>
<comment type="caution">
    <text evidence="15">The sequence shown here is derived from an EMBL/GenBank/DDBJ whole genome shotgun (WGS) entry which is preliminary data.</text>
</comment>
<keyword evidence="5" id="KW-0547">Nucleotide-binding</keyword>
<evidence type="ECO:0000256" key="3">
    <source>
        <dbReference type="ARBA" id="ARBA00006793"/>
    </source>
</evidence>
<dbReference type="GO" id="GO:0003684">
    <property type="term" value="F:damaged DNA binding"/>
    <property type="evidence" value="ECO:0007669"/>
    <property type="project" value="TreeGrafter"/>
</dbReference>
<evidence type="ECO:0000313" key="15">
    <source>
        <dbReference type="EMBL" id="KAK3936904.1"/>
    </source>
</evidence>
<keyword evidence="7" id="KW-0067">ATP-binding</keyword>
<dbReference type="SUPFAM" id="SSF52540">
    <property type="entry name" value="P-loop containing nucleoside triphosphate hydrolases"/>
    <property type="match status" value="2"/>
</dbReference>
<evidence type="ECO:0000313" key="16">
    <source>
        <dbReference type="Proteomes" id="UP001303473"/>
    </source>
</evidence>
<evidence type="ECO:0000256" key="10">
    <source>
        <dbReference type="ARBA" id="ARBA00023204"/>
    </source>
</evidence>
<reference evidence="16" key="1">
    <citation type="journal article" date="2023" name="Mol. Phylogenet. Evol.">
        <title>Genome-scale phylogeny and comparative genomics of the fungal order Sordariales.</title>
        <authorList>
            <person name="Hensen N."/>
            <person name="Bonometti L."/>
            <person name="Westerberg I."/>
            <person name="Brannstrom I.O."/>
            <person name="Guillou S."/>
            <person name="Cros-Aarteil S."/>
            <person name="Calhoun S."/>
            <person name="Haridas S."/>
            <person name="Kuo A."/>
            <person name="Mondo S."/>
            <person name="Pangilinan J."/>
            <person name="Riley R."/>
            <person name="LaButti K."/>
            <person name="Andreopoulos B."/>
            <person name="Lipzen A."/>
            <person name="Chen C."/>
            <person name="Yan M."/>
            <person name="Daum C."/>
            <person name="Ng V."/>
            <person name="Clum A."/>
            <person name="Steindorff A."/>
            <person name="Ohm R.A."/>
            <person name="Martin F."/>
            <person name="Silar P."/>
            <person name="Natvig D.O."/>
            <person name="Lalanne C."/>
            <person name="Gautier V."/>
            <person name="Ament-Velasquez S.L."/>
            <person name="Kruys A."/>
            <person name="Hutchinson M.I."/>
            <person name="Powell A.J."/>
            <person name="Barry K."/>
            <person name="Miller A.N."/>
            <person name="Grigoriev I.V."/>
            <person name="Debuchy R."/>
            <person name="Gladieux P."/>
            <person name="Hiltunen Thoren M."/>
            <person name="Johannesson H."/>
        </authorList>
    </citation>
    <scope>NUCLEOTIDE SEQUENCE [LARGE SCALE GENOMIC DNA]</scope>
    <source>
        <strain evidence="16">CBS 340.73</strain>
    </source>
</reference>
<evidence type="ECO:0000256" key="13">
    <source>
        <dbReference type="SAM" id="MobiDB-lite"/>
    </source>
</evidence>
<name>A0AAN6S1D5_9PEZI</name>
<dbReference type="PANTHER" id="PTHR19306">
    <property type="entry name" value="STRUCTURAL MAINTENANCE OF CHROMOSOMES 5,6 SMC5, SMC6"/>
    <property type="match status" value="1"/>
</dbReference>
<evidence type="ECO:0000256" key="5">
    <source>
        <dbReference type="ARBA" id="ARBA00022741"/>
    </source>
</evidence>
<dbReference type="Proteomes" id="UP001303473">
    <property type="component" value="Unassembled WGS sequence"/>
</dbReference>
<proteinExistence type="inferred from homology"/>
<dbReference type="InterPro" id="IPR027417">
    <property type="entry name" value="P-loop_NTPase"/>
</dbReference>
<keyword evidence="9" id="KW-0233">DNA recombination</keyword>
<gene>
    <name evidence="15" type="ORF">QBC46DRAFT_295384</name>
</gene>
<evidence type="ECO:0000256" key="6">
    <source>
        <dbReference type="ARBA" id="ARBA00022763"/>
    </source>
</evidence>
<dbReference type="Pfam" id="PF02463">
    <property type="entry name" value="SMC_N"/>
    <property type="match status" value="1"/>
</dbReference>
<dbReference type="PANTHER" id="PTHR19306:SF6">
    <property type="entry name" value="STRUCTURAL MAINTENANCE OF CHROMOSOMES PROTEIN 6"/>
    <property type="match status" value="1"/>
</dbReference>
<feature type="compositionally biased region" description="Acidic residues" evidence="13">
    <location>
        <begin position="26"/>
        <end position="36"/>
    </location>
</feature>
<dbReference type="InterPro" id="IPR003395">
    <property type="entry name" value="RecF/RecN/SMC_N"/>
</dbReference>
<protein>
    <recommendedName>
        <fullName evidence="14">RecF/RecN/SMC N-terminal domain-containing protein</fullName>
    </recommendedName>
</protein>
<feature type="domain" description="RecF/RecN/SMC N-terminal" evidence="14">
    <location>
        <begin position="169"/>
        <end position="1182"/>
    </location>
</feature>
<feature type="coiled-coil region" evidence="12">
    <location>
        <begin position="350"/>
        <end position="397"/>
    </location>
</feature>
<evidence type="ECO:0000256" key="4">
    <source>
        <dbReference type="ARBA" id="ARBA00022454"/>
    </source>
</evidence>
<keyword evidence="16" id="KW-1185">Reference proteome</keyword>
<organism evidence="15 16">
    <name type="scientific">Diplogelasinospora grovesii</name>
    <dbReference type="NCBI Taxonomy" id="303347"/>
    <lineage>
        <taxon>Eukaryota</taxon>
        <taxon>Fungi</taxon>
        <taxon>Dikarya</taxon>
        <taxon>Ascomycota</taxon>
        <taxon>Pezizomycotina</taxon>
        <taxon>Sordariomycetes</taxon>
        <taxon>Sordariomycetidae</taxon>
        <taxon>Sordariales</taxon>
        <taxon>Diplogelasinosporaceae</taxon>
        <taxon>Diplogelasinospora</taxon>
    </lineage>
</organism>
<dbReference type="Gene3D" id="3.40.50.300">
    <property type="entry name" value="P-loop containing nucleotide triphosphate hydrolases"/>
    <property type="match status" value="2"/>
</dbReference>
<sequence length="1209" mass="138336">MPARSSNGSSEAESSRKRTRHVQRYDDEDEEEEYDDVQGSSPANRSDSRKRARLSSESTESVRPKRETTAGPASVNNVPSGRESTVTLQNGDNSTLENREEEGEGEGEDESMDETDYLPDPQPTQYEDLRDNNFEHLQDEEGDDLRATQRLRFRTNMVGENAIADNGIIESITCINFMCHTRLHCELGPLLNFIVGENGSGKSAILTAITLCLGGKASATNRGGNLKTFIKEGCSRAVLIVKIKNQGQDAYKHDIFGDSIIVERHFAKTGATSYKIKTANRQVYSTKRSEVEEIVEYYALQVDNPLNILSQDNARQFLNSSSKQQKYKFFIEGVQLQQLDNDYRLISESLDQMIAKVPEQEERVKHAKKKLDEAKRLKELLEGNRQIRIKYRTLRNQMVWKQVEDQEAELVARTKAVAEAAEKILEAERTVEVKSEALRKSDEKIERATEDVRAVKEEESEIKRRAEEANEAFQHAKQEIQRLHHDEREAHSLLKSTEEEVKELERKIAEEQQRLEDTSGEAHTQALEALEKAKNKVARIQGEIEENDKREPELVERVKEAREALKRVDEAYKTKRDEIEVQRTRIRRLEEDRGNPYDAYEAQVPNLLRMIESEGSFENKPIGPLGTHIALLQPQWSSILETFFGKNLNAFLVTSQRDQRILDGMMSRLGIRNCPVLIGNRNLQINTEGKEPDPQFDTILRVLKIDNQLVRDQLIINNFMEQVILIPDRRRAEEVMFDGAPPRNVKMCLCFHDKKRGEGIRLTNTGNMASTPVQPNPRLQPRMKADTASQIAHFKEALRQTESEFKVIENDRRRLQQEAQRTETALKKQKQDKKILESQLRQAQVAVDNAEANLDQFEGIDGRLRGLQEQLTEAKAQREHHGIQYGSLAAKKGDKNSEAEEASKQLKAAKLELREYEAKLDKVEEKHKRLVDTRKIVLAELNEAIAAVEICKEEKEKSEVKYERQVGRVQDFIGQAQEIAPTRVEVPEGETGNSLEAQYHAIGKRLAEQEARHGMTEIQVNENLVESQKTYDKVVEDLKSMKIVNSHLRDALLLRLHKWRMFQRYISSQSRANFIYLLSERGFRGKLLLDHERKALDLIVEPDQTEPGGPMRTTKTLSGGEKSFSSICLLLSIWEAMGSPLRCLDEFDVFMDNVNRAISTNMLITAARRSVNRQYIFITPNSIEGRSALEKDVKVIRLTDPRQRTLADH</sequence>
<evidence type="ECO:0000256" key="8">
    <source>
        <dbReference type="ARBA" id="ARBA00023054"/>
    </source>
</evidence>
<comment type="subcellular location">
    <subcellularLocation>
        <location evidence="2">Chromosome</location>
    </subcellularLocation>
    <subcellularLocation>
        <location evidence="1">Nucleus</location>
    </subcellularLocation>
</comment>
<evidence type="ECO:0000259" key="14">
    <source>
        <dbReference type="Pfam" id="PF02463"/>
    </source>
</evidence>
<keyword evidence="8 12" id="KW-0175">Coiled coil</keyword>
<evidence type="ECO:0000256" key="7">
    <source>
        <dbReference type="ARBA" id="ARBA00022840"/>
    </source>
</evidence>
<feature type="coiled-coil region" evidence="12">
    <location>
        <begin position="438"/>
        <end position="592"/>
    </location>
</feature>
<dbReference type="GO" id="GO:0000724">
    <property type="term" value="P:double-strand break repair via homologous recombination"/>
    <property type="evidence" value="ECO:0007669"/>
    <property type="project" value="TreeGrafter"/>
</dbReference>
<evidence type="ECO:0000256" key="11">
    <source>
        <dbReference type="ARBA" id="ARBA00023242"/>
    </source>
</evidence>
<feature type="compositionally biased region" description="Acidic residues" evidence="13">
    <location>
        <begin position="99"/>
        <end position="117"/>
    </location>
</feature>
<evidence type="ECO:0000256" key="12">
    <source>
        <dbReference type="SAM" id="Coils"/>
    </source>
</evidence>
<accession>A0AAN6S1D5</accession>
<dbReference type="EMBL" id="MU853869">
    <property type="protein sequence ID" value="KAK3936904.1"/>
    <property type="molecule type" value="Genomic_DNA"/>
</dbReference>
<comment type="similarity">
    <text evidence="3">Belongs to the SMC family. SMC6 subfamily.</text>
</comment>
<feature type="coiled-coil region" evidence="12">
    <location>
        <begin position="791"/>
        <end position="961"/>
    </location>
</feature>
<evidence type="ECO:0000256" key="1">
    <source>
        <dbReference type="ARBA" id="ARBA00004123"/>
    </source>
</evidence>
<keyword evidence="10" id="KW-0234">DNA repair</keyword>
<keyword evidence="4" id="KW-0158">Chromosome</keyword>
<keyword evidence="11" id="KW-0539">Nucleus</keyword>
<dbReference type="GO" id="GO:0003697">
    <property type="term" value="F:single-stranded DNA binding"/>
    <property type="evidence" value="ECO:0007669"/>
    <property type="project" value="TreeGrafter"/>
</dbReference>